<evidence type="ECO:0000256" key="2">
    <source>
        <dbReference type="SAM" id="SignalP"/>
    </source>
</evidence>
<keyword evidence="1" id="KW-1133">Transmembrane helix</keyword>
<accession>A0ABD2WW47</accession>
<dbReference type="AlphaFoldDB" id="A0ABD2WW47"/>
<evidence type="ECO:0008006" key="5">
    <source>
        <dbReference type="Google" id="ProtNLM"/>
    </source>
</evidence>
<evidence type="ECO:0000313" key="4">
    <source>
        <dbReference type="Proteomes" id="UP001627154"/>
    </source>
</evidence>
<feature type="chain" id="PRO_5044832777" description="Osiris 18" evidence="2">
    <location>
        <begin position="26"/>
        <end position="270"/>
    </location>
</feature>
<feature type="signal peptide" evidence="2">
    <location>
        <begin position="1"/>
        <end position="25"/>
    </location>
</feature>
<feature type="transmembrane region" description="Helical" evidence="1">
    <location>
        <begin position="166"/>
        <end position="186"/>
    </location>
</feature>
<keyword evidence="2" id="KW-0732">Signal</keyword>
<dbReference type="InterPro" id="IPR012464">
    <property type="entry name" value="DUF1676"/>
</dbReference>
<dbReference type="PANTHER" id="PTHR21879">
    <property type="entry name" value="FI03362P-RELATED-RELATED"/>
    <property type="match status" value="1"/>
</dbReference>
<dbReference type="PANTHER" id="PTHR21879:SF22">
    <property type="entry name" value="FI03362P-RELATED"/>
    <property type="match status" value="1"/>
</dbReference>
<sequence length="270" mass="29778">MFAGSRSSVRLCLVIFCCLVASALAIEESSSSSNEAKLTSFMDDLNHRDSIEIVPSIVSLEKITEVNETSEKNIEEDPLMRRIDDFFDSRRLSIRFPSDGSSSDLFGRALGRKSYSFEMRGLISGASEPRTKLKRIIVPILLALKLKAAIVLPIMLTMIGLIGIKGLGAGVLALLLSGAVALKALLTPSHIPTSYHPARIAYAAKPYVDDHYDIHDHHHGGGVGANWHRSQEDLLSQPQIHAWTPELVGLHQEQLQHQQQYPHGYPELPV</sequence>
<keyword evidence="1" id="KW-0472">Membrane</keyword>
<keyword evidence="1" id="KW-0812">Transmembrane</keyword>
<evidence type="ECO:0000256" key="1">
    <source>
        <dbReference type="SAM" id="Phobius"/>
    </source>
</evidence>
<dbReference type="Proteomes" id="UP001627154">
    <property type="component" value="Unassembled WGS sequence"/>
</dbReference>
<keyword evidence="4" id="KW-1185">Reference proteome</keyword>
<reference evidence="3 4" key="1">
    <citation type="journal article" date="2024" name="bioRxiv">
        <title>A reference genome for Trichogramma kaykai: A tiny desert-dwelling parasitoid wasp with competing sex-ratio distorters.</title>
        <authorList>
            <person name="Culotta J."/>
            <person name="Lindsey A.R."/>
        </authorList>
    </citation>
    <scope>NUCLEOTIDE SEQUENCE [LARGE SCALE GENOMIC DNA]</scope>
    <source>
        <strain evidence="3 4">KSX58</strain>
    </source>
</reference>
<organism evidence="3 4">
    <name type="scientific">Trichogramma kaykai</name>
    <dbReference type="NCBI Taxonomy" id="54128"/>
    <lineage>
        <taxon>Eukaryota</taxon>
        <taxon>Metazoa</taxon>
        <taxon>Ecdysozoa</taxon>
        <taxon>Arthropoda</taxon>
        <taxon>Hexapoda</taxon>
        <taxon>Insecta</taxon>
        <taxon>Pterygota</taxon>
        <taxon>Neoptera</taxon>
        <taxon>Endopterygota</taxon>
        <taxon>Hymenoptera</taxon>
        <taxon>Apocrita</taxon>
        <taxon>Proctotrupomorpha</taxon>
        <taxon>Chalcidoidea</taxon>
        <taxon>Trichogrammatidae</taxon>
        <taxon>Trichogramma</taxon>
    </lineage>
</organism>
<protein>
    <recommendedName>
        <fullName evidence="5">Osiris 18</fullName>
    </recommendedName>
</protein>
<evidence type="ECO:0000313" key="3">
    <source>
        <dbReference type="EMBL" id="KAL3397216.1"/>
    </source>
</evidence>
<proteinExistence type="predicted"/>
<name>A0ABD2WW47_9HYME</name>
<dbReference type="Pfam" id="PF07898">
    <property type="entry name" value="DUF1676"/>
    <property type="match status" value="1"/>
</dbReference>
<dbReference type="EMBL" id="JBJJXI010000067">
    <property type="protein sequence ID" value="KAL3397216.1"/>
    <property type="molecule type" value="Genomic_DNA"/>
</dbReference>
<comment type="caution">
    <text evidence="3">The sequence shown here is derived from an EMBL/GenBank/DDBJ whole genome shotgun (WGS) entry which is preliminary data.</text>
</comment>
<feature type="transmembrane region" description="Helical" evidence="1">
    <location>
        <begin position="136"/>
        <end position="159"/>
    </location>
</feature>
<gene>
    <name evidence="3" type="ORF">TKK_009232</name>
</gene>